<comment type="catalytic activity">
    <reaction evidence="1">
        <text>S-ubiquitinyl-[E2 ubiquitin-conjugating enzyme]-L-cysteine + [acceptor protein]-L-lysine = [E2 ubiquitin-conjugating enzyme]-L-cysteine + N(6)-ubiquitinyl-[acceptor protein]-L-lysine.</text>
        <dbReference type="EC" id="2.3.2.27"/>
    </reaction>
</comment>
<keyword evidence="11" id="KW-0862">Zinc</keyword>
<feature type="transmembrane region" description="Helical" evidence="16">
    <location>
        <begin position="627"/>
        <end position="647"/>
    </location>
</feature>
<dbReference type="Proteomes" id="UP000002258">
    <property type="component" value="Chromosome 5"/>
</dbReference>
<dbReference type="Gene3D" id="3.30.40.10">
    <property type="entry name" value="Zinc/RING finger domain, C3HC4 (zinc finger)"/>
    <property type="match status" value="1"/>
</dbReference>
<evidence type="ECO:0000256" key="16">
    <source>
        <dbReference type="SAM" id="Phobius"/>
    </source>
</evidence>
<evidence type="ECO:0000256" key="2">
    <source>
        <dbReference type="ARBA" id="ARBA00004127"/>
    </source>
</evidence>
<evidence type="ECO:0000256" key="7">
    <source>
        <dbReference type="ARBA" id="ARBA00022723"/>
    </source>
</evidence>
<evidence type="ECO:0000256" key="12">
    <source>
        <dbReference type="ARBA" id="ARBA00022989"/>
    </source>
</evidence>
<feature type="transmembrane region" description="Helical" evidence="16">
    <location>
        <begin position="444"/>
        <end position="462"/>
    </location>
</feature>
<dbReference type="SUPFAM" id="SSF57850">
    <property type="entry name" value="RING/U-box"/>
    <property type="match status" value="1"/>
</dbReference>
<feature type="transmembrane region" description="Helical" evidence="16">
    <location>
        <begin position="468"/>
        <end position="486"/>
    </location>
</feature>
<evidence type="ECO:0000256" key="6">
    <source>
        <dbReference type="ARBA" id="ARBA00022692"/>
    </source>
</evidence>
<keyword evidence="7" id="KW-0479">Metal-binding</keyword>
<evidence type="ECO:0000256" key="5">
    <source>
        <dbReference type="ARBA" id="ARBA00022679"/>
    </source>
</evidence>
<evidence type="ECO:0000256" key="3">
    <source>
        <dbReference type="ARBA" id="ARBA00004906"/>
    </source>
</evidence>
<feature type="compositionally biased region" description="Low complexity" evidence="15">
    <location>
        <begin position="529"/>
        <end position="539"/>
    </location>
</feature>
<keyword evidence="12 16" id="KW-1133">Transmembrane helix</keyword>
<dbReference type="PANTHER" id="PTHR22763:SF162">
    <property type="entry name" value="TRANSMEMBRANE E3 UBIQUITIN-PROTEIN LIGASE 1"/>
    <property type="match status" value="1"/>
</dbReference>
<sequence>MEVDRQTLLYFIIMLIFITLPSGNDQPHSTREKETLITYQKHLRSEQEELANSTYTSGYGNVTGFHLSYQDLVDGHNETEWPLHRFNDKHHWREDEKFSLLPNSVSDVIKSFWAQEPVLSERDDKAYLLNISGQAFGEFKIHSVSDLKRYNFTLPDYLQKYYDSYDPNQNAPEDGEQESPLPPDPMISKPIQKTGNMTKSSGKISLQISAYDYNYRNAELSKFIFNETTDRINDTVVARVAMSLKDYDEIESHDLETRGVYFQETGALVTITRSAKFLGTHGLSHMTLNEKNFNRAKVLLGQYLNFTDNERDLNLDNMNNNILRSRDSCEMISYFQFEKTDYTKQELQNIDEELIAPSGSPIPKDLPGLKIKEFLLYSPDCGLLFQSKPGIEFIGLKSEIYNIRFRHVLIGLMLLIIIQLILFLRQIKETRTPGQLSTIATNTLYMIGFQDALVVFSLILFSSFSEDLYLILACVAVLAFVMSGIFEMRFIVNVMSTQVNERGTTWWQILRGGTAETTITDPTPEPQSTENTNEPLLPTTNPPANAPTTAATTTNTTPGMEESNIWNKIFGLGGFLTIAFTFLIWNSTLWRASYRKIFEYVGLILVNSFWIPQFLRNTLKNRRKSFSWEFVLGTSLVRLVPVIYICLEDNIGRHRYDPVLVSVLTSWLSFQILLLVLQSYMGPRFWVNEKWLPKAYDYQKILHIKDLEHNFSKQDKGIIECKCTCPICMTDISLPILTKDGDESRRRKINNKLYMITPCYHIFHSECLESWMKYKLQCPVCRESLPPI</sequence>
<dbReference type="HOGENOM" id="CLU_010475_1_0_1"/>
<keyword evidence="6 16" id="KW-0812">Transmembrane</keyword>
<feature type="region of interest" description="Disordered" evidence="15">
    <location>
        <begin position="517"/>
        <end position="557"/>
    </location>
</feature>
<feature type="transmembrane region" description="Helical" evidence="16">
    <location>
        <begin position="659"/>
        <end position="677"/>
    </location>
</feature>
<evidence type="ECO:0000313" key="20">
    <source>
        <dbReference type="Proteomes" id="UP000002258"/>
    </source>
</evidence>
<comment type="subcellular location">
    <subcellularLocation>
        <location evidence="2">Endomembrane system</location>
        <topology evidence="2">Multi-pass membrane protein</topology>
    </subcellularLocation>
</comment>
<dbReference type="EC" id="2.3.2.27" evidence="4"/>
<dbReference type="InterPro" id="IPR050731">
    <property type="entry name" value="HRD1_E3_ubiq-ligases"/>
</dbReference>
<evidence type="ECO:0000313" key="19">
    <source>
        <dbReference type="EMBL" id="ABN66641.2"/>
    </source>
</evidence>
<dbReference type="FunFam" id="3.30.40.10:FF:000626">
    <property type="entry name" value="Transmembrane ubiquitin ligase 1"/>
    <property type="match status" value="1"/>
</dbReference>
<protein>
    <recommendedName>
        <fullName evidence="4">RING-type E3 ubiquitin transferase</fullName>
        <ecNumber evidence="4">2.3.2.27</ecNumber>
    </recommendedName>
</protein>
<feature type="domain" description="RING-type" evidence="18">
    <location>
        <begin position="725"/>
        <end position="782"/>
    </location>
</feature>
<evidence type="ECO:0000256" key="9">
    <source>
        <dbReference type="ARBA" id="ARBA00022771"/>
    </source>
</evidence>
<evidence type="ECO:0000259" key="18">
    <source>
        <dbReference type="PROSITE" id="PS50089"/>
    </source>
</evidence>
<evidence type="ECO:0000256" key="4">
    <source>
        <dbReference type="ARBA" id="ARBA00012483"/>
    </source>
</evidence>
<name>A3LUS5_PICST</name>
<comment type="pathway">
    <text evidence="3">Protein modification; protein ubiquitination.</text>
</comment>
<keyword evidence="13 16" id="KW-0472">Membrane</keyword>
<dbReference type="InParanoid" id="A3LUS5"/>
<dbReference type="Pfam" id="PF13639">
    <property type="entry name" value="zf-RING_2"/>
    <property type="match status" value="1"/>
</dbReference>
<dbReference type="KEGG" id="pic:PICST_46942"/>
<dbReference type="PANTHER" id="PTHR22763">
    <property type="entry name" value="RING ZINC FINGER PROTEIN"/>
    <property type="match status" value="1"/>
</dbReference>
<feature type="compositionally biased region" description="Low complexity" evidence="15">
    <location>
        <begin position="546"/>
        <end position="557"/>
    </location>
</feature>
<evidence type="ECO:0000256" key="1">
    <source>
        <dbReference type="ARBA" id="ARBA00000900"/>
    </source>
</evidence>
<keyword evidence="9 14" id="KW-0863">Zinc-finger</keyword>
<dbReference type="eggNOG" id="KOG0828">
    <property type="taxonomic scope" value="Eukaryota"/>
</dbReference>
<keyword evidence="20" id="KW-1185">Reference proteome</keyword>
<keyword evidence="10" id="KW-0833">Ubl conjugation pathway</keyword>
<evidence type="ECO:0000256" key="10">
    <source>
        <dbReference type="ARBA" id="ARBA00022786"/>
    </source>
</evidence>
<dbReference type="InterPro" id="IPR001841">
    <property type="entry name" value="Znf_RING"/>
</dbReference>
<evidence type="ECO:0000256" key="17">
    <source>
        <dbReference type="SAM" id="SignalP"/>
    </source>
</evidence>
<feature type="region of interest" description="Disordered" evidence="15">
    <location>
        <begin position="163"/>
        <end position="200"/>
    </location>
</feature>
<evidence type="ECO:0000256" key="15">
    <source>
        <dbReference type="SAM" id="MobiDB-lite"/>
    </source>
</evidence>
<feature type="transmembrane region" description="Helical" evidence="16">
    <location>
        <begin position="597"/>
        <end position="615"/>
    </location>
</feature>
<dbReference type="GO" id="GO:0043161">
    <property type="term" value="P:proteasome-mediated ubiquitin-dependent protein catabolic process"/>
    <property type="evidence" value="ECO:0007669"/>
    <property type="project" value="TreeGrafter"/>
</dbReference>
<keyword evidence="8 17" id="KW-0732">Signal</keyword>
<evidence type="ECO:0000256" key="14">
    <source>
        <dbReference type="PROSITE-ProRule" id="PRU00175"/>
    </source>
</evidence>
<dbReference type="InterPro" id="IPR013083">
    <property type="entry name" value="Znf_RING/FYVE/PHD"/>
</dbReference>
<dbReference type="Pfam" id="PF11145">
    <property type="entry name" value="DUF2921"/>
    <property type="match status" value="2"/>
</dbReference>
<organism evidence="19 20">
    <name type="scientific">Scheffersomyces stipitis (strain ATCC 58785 / CBS 6054 / NBRC 10063 / NRRL Y-11545)</name>
    <name type="common">Yeast</name>
    <name type="synonym">Pichia stipitis</name>
    <dbReference type="NCBI Taxonomy" id="322104"/>
    <lineage>
        <taxon>Eukaryota</taxon>
        <taxon>Fungi</taxon>
        <taxon>Dikarya</taxon>
        <taxon>Ascomycota</taxon>
        <taxon>Saccharomycotina</taxon>
        <taxon>Pichiomycetes</taxon>
        <taxon>Debaryomycetaceae</taxon>
        <taxon>Scheffersomyces</taxon>
    </lineage>
</organism>
<accession>A3LUS5</accession>
<evidence type="ECO:0000256" key="13">
    <source>
        <dbReference type="ARBA" id="ARBA00023136"/>
    </source>
</evidence>
<feature type="transmembrane region" description="Helical" evidence="16">
    <location>
        <begin position="405"/>
        <end position="424"/>
    </location>
</feature>
<feature type="compositionally biased region" description="Polar residues" evidence="15">
    <location>
        <begin position="191"/>
        <end position="200"/>
    </location>
</feature>
<evidence type="ECO:0000256" key="11">
    <source>
        <dbReference type="ARBA" id="ARBA00022833"/>
    </source>
</evidence>
<evidence type="ECO:0000256" key="8">
    <source>
        <dbReference type="ARBA" id="ARBA00022729"/>
    </source>
</evidence>
<dbReference type="PROSITE" id="PS50089">
    <property type="entry name" value="ZF_RING_2"/>
    <property type="match status" value="1"/>
</dbReference>
<feature type="chain" id="PRO_5002655443" description="RING-type E3 ubiquitin transferase" evidence="17">
    <location>
        <begin position="24"/>
        <end position="788"/>
    </location>
</feature>
<dbReference type="AlphaFoldDB" id="A3LUS5"/>
<dbReference type="GeneID" id="4839575"/>
<reference evidence="19 20" key="1">
    <citation type="journal article" date="2007" name="Nat. Biotechnol.">
        <title>Genome sequence of the lignocellulose-bioconverting and xylose-fermenting yeast Pichia stipitis.</title>
        <authorList>
            <person name="Jeffries T.W."/>
            <person name="Grigoriev I.V."/>
            <person name="Grimwood J."/>
            <person name="Laplaza J.M."/>
            <person name="Aerts A."/>
            <person name="Salamov A."/>
            <person name="Schmutz J."/>
            <person name="Lindquist E."/>
            <person name="Dehal P."/>
            <person name="Shapiro H."/>
            <person name="Jin Y.S."/>
            <person name="Passoth V."/>
            <person name="Richardson P.M."/>
        </authorList>
    </citation>
    <scope>NUCLEOTIDE SEQUENCE [LARGE SCALE GENOMIC DNA]</scope>
    <source>
        <strain evidence="20">ATCC 58785 / CBS 6054 / NBRC 10063 / NRRL Y-11545</strain>
    </source>
</reference>
<dbReference type="EMBL" id="CP000499">
    <property type="protein sequence ID" value="ABN66641.2"/>
    <property type="molecule type" value="Genomic_DNA"/>
</dbReference>
<feature type="signal peptide" evidence="17">
    <location>
        <begin position="1"/>
        <end position="23"/>
    </location>
</feature>
<dbReference type="GO" id="GO:0012505">
    <property type="term" value="C:endomembrane system"/>
    <property type="evidence" value="ECO:0007669"/>
    <property type="project" value="UniProtKB-SubCell"/>
</dbReference>
<dbReference type="SMART" id="SM00184">
    <property type="entry name" value="RING"/>
    <property type="match status" value="1"/>
</dbReference>
<dbReference type="InterPro" id="IPR021319">
    <property type="entry name" value="DUF2921"/>
</dbReference>
<dbReference type="STRING" id="322104.A3LUS5"/>
<keyword evidence="5" id="KW-0808">Transferase</keyword>
<proteinExistence type="predicted"/>
<gene>
    <name evidence="19" type="ORF">PICST_46942</name>
</gene>
<feature type="transmembrane region" description="Helical" evidence="16">
    <location>
        <begin position="565"/>
        <end position="585"/>
    </location>
</feature>
<dbReference type="RefSeq" id="XP_001384670.2">
    <property type="nucleotide sequence ID" value="XM_001384633.1"/>
</dbReference>
<dbReference type="FunCoup" id="A3LUS5">
    <property type="interactions" value="46"/>
</dbReference>
<dbReference type="GO" id="GO:0044695">
    <property type="term" value="C:Dsc E3 ubiquitin ligase complex"/>
    <property type="evidence" value="ECO:0007669"/>
    <property type="project" value="TreeGrafter"/>
</dbReference>
<dbReference type="GO" id="GO:0061630">
    <property type="term" value="F:ubiquitin protein ligase activity"/>
    <property type="evidence" value="ECO:0007669"/>
    <property type="project" value="UniProtKB-EC"/>
</dbReference>
<dbReference type="OMA" id="LEGWMRF"/>
<dbReference type="GO" id="GO:0008270">
    <property type="term" value="F:zinc ion binding"/>
    <property type="evidence" value="ECO:0007669"/>
    <property type="project" value="UniProtKB-KW"/>
</dbReference>
<dbReference type="OrthoDB" id="9984778at2759"/>